<keyword evidence="2" id="KW-1185">Reference proteome</keyword>
<dbReference type="SUPFAM" id="SSF54285">
    <property type="entry name" value="MoaD/ThiS"/>
    <property type="match status" value="1"/>
</dbReference>
<evidence type="ECO:0000313" key="1">
    <source>
        <dbReference type="EMBL" id="BCR05949.1"/>
    </source>
</evidence>
<dbReference type="PANTHER" id="PTHR34472">
    <property type="entry name" value="SULFUR CARRIER PROTEIN THIS"/>
    <property type="match status" value="1"/>
</dbReference>
<gene>
    <name evidence="1" type="primary">thiS</name>
    <name evidence="1" type="ORF">DESUT3_30180</name>
</gene>
<dbReference type="Pfam" id="PF02597">
    <property type="entry name" value="ThiS"/>
    <property type="match status" value="1"/>
</dbReference>
<dbReference type="CDD" id="cd00565">
    <property type="entry name" value="Ubl_ThiS"/>
    <property type="match status" value="1"/>
</dbReference>
<dbReference type="PANTHER" id="PTHR34472:SF1">
    <property type="entry name" value="SULFUR CARRIER PROTEIN THIS"/>
    <property type="match status" value="1"/>
</dbReference>
<name>A0ABM8HVC9_9BACT</name>
<dbReference type="InterPro" id="IPR003749">
    <property type="entry name" value="ThiS/MoaD-like"/>
</dbReference>
<proteinExistence type="predicted"/>
<reference evidence="1 2" key="1">
    <citation type="journal article" date="2016" name="C (Basel)">
        <title>Selective Growth of and Electricity Production by Marine Exoelectrogenic Bacteria in Self-Aggregated Hydrogel of Microbially Reduced Graphene Oxide.</title>
        <authorList>
            <person name="Yoshida N."/>
            <person name="Goto Y."/>
            <person name="Miyata Y."/>
        </authorList>
    </citation>
    <scope>NUCLEOTIDE SEQUENCE [LARGE SCALE GENOMIC DNA]</scope>
    <source>
        <strain evidence="1 2">NIT-T3</strain>
    </source>
</reference>
<protein>
    <submittedName>
        <fullName evidence="1">Thiamine biosynthesis protein ThiS</fullName>
    </submittedName>
</protein>
<dbReference type="InterPro" id="IPR010035">
    <property type="entry name" value="Thi_S"/>
</dbReference>
<dbReference type="Gene3D" id="3.10.20.30">
    <property type="match status" value="1"/>
</dbReference>
<dbReference type="RefSeq" id="WP_221249338.1">
    <property type="nucleotide sequence ID" value="NZ_AP024355.1"/>
</dbReference>
<dbReference type="NCBIfam" id="TIGR01683">
    <property type="entry name" value="thiS"/>
    <property type="match status" value="1"/>
</dbReference>
<sequence length="66" mass="7133">MNITVNGKSRALEAALTVEQLLESLGLETERVAVELNRDILTRSRFAETSLSDGDVLEVIQFVGGG</sequence>
<evidence type="ECO:0000313" key="2">
    <source>
        <dbReference type="Proteomes" id="UP001319827"/>
    </source>
</evidence>
<dbReference type="EMBL" id="AP024355">
    <property type="protein sequence ID" value="BCR05949.1"/>
    <property type="molecule type" value="Genomic_DNA"/>
</dbReference>
<dbReference type="Proteomes" id="UP001319827">
    <property type="component" value="Chromosome"/>
</dbReference>
<dbReference type="InterPro" id="IPR012675">
    <property type="entry name" value="Beta-grasp_dom_sf"/>
</dbReference>
<reference evidence="1 2" key="2">
    <citation type="journal article" date="2021" name="Int. J. Syst. Evol. Microbiol.">
        <title>Isolation and Polyphasic Characterization of Desulfuromonas versatilis sp. Nov., an Electrogenic Bacteria Capable of Versatile Metabolism Isolated from a Graphene Oxide-Reducing Enrichment Culture.</title>
        <authorList>
            <person name="Xie L."/>
            <person name="Yoshida N."/>
            <person name="Ishii S."/>
            <person name="Meng L."/>
        </authorList>
    </citation>
    <scope>NUCLEOTIDE SEQUENCE [LARGE SCALE GENOMIC DNA]</scope>
    <source>
        <strain evidence="1 2">NIT-T3</strain>
    </source>
</reference>
<accession>A0ABM8HVC9</accession>
<dbReference type="InterPro" id="IPR016155">
    <property type="entry name" value="Mopterin_synth/thiamin_S_b"/>
</dbReference>
<organism evidence="1 2">
    <name type="scientific">Desulfuromonas versatilis</name>
    <dbReference type="NCBI Taxonomy" id="2802975"/>
    <lineage>
        <taxon>Bacteria</taxon>
        <taxon>Pseudomonadati</taxon>
        <taxon>Thermodesulfobacteriota</taxon>
        <taxon>Desulfuromonadia</taxon>
        <taxon>Desulfuromonadales</taxon>
        <taxon>Desulfuromonadaceae</taxon>
        <taxon>Desulfuromonas</taxon>
    </lineage>
</organism>